<dbReference type="EMBL" id="JAEQNE010000004">
    <property type="protein sequence ID" value="MBL0393167.1"/>
    <property type="molecule type" value="Genomic_DNA"/>
</dbReference>
<keyword evidence="1" id="KW-0378">Hydrolase</keyword>
<accession>A0A937CVK4</accession>
<protein>
    <submittedName>
        <fullName evidence="1">Aminopeptidase</fullName>
    </submittedName>
</protein>
<evidence type="ECO:0000313" key="2">
    <source>
        <dbReference type="Proteomes" id="UP000599109"/>
    </source>
</evidence>
<proteinExistence type="predicted"/>
<keyword evidence="1" id="KW-0031">Aminopeptidase</keyword>
<reference evidence="1 2" key="1">
    <citation type="journal article" date="2017" name="Int. J. Syst. Evol. Microbiol.">
        <title>Ramlibacter monticola sp. nov., isolated from forest soil.</title>
        <authorList>
            <person name="Chaudhary D.K."/>
            <person name="Kim J."/>
        </authorList>
    </citation>
    <scope>NUCLEOTIDE SEQUENCE [LARGE SCALE GENOMIC DNA]</scope>
    <source>
        <strain evidence="1 2">KACC 19175</strain>
    </source>
</reference>
<dbReference type="AlphaFoldDB" id="A0A937CVK4"/>
<comment type="caution">
    <text evidence="1">The sequence shown here is derived from an EMBL/GenBank/DDBJ whole genome shotgun (WGS) entry which is preliminary data.</text>
</comment>
<dbReference type="Proteomes" id="UP000599109">
    <property type="component" value="Unassembled WGS sequence"/>
</dbReference>
<dbReference type="InterPro" id="IPR014553">
    <property type="entry name" value="Aminopept"/>
</dbReference>
<dbReference type="PIRSF" id="PIRSF029285">
    <property type="entry name" value="Aminopept"/>
    <property type="match status" value="1"/>
</dbReference>
<organism evidence="1 2">
    <name type="scientific">Ramlibacter monticola</name>
    <dbReference type="NCBI Taxonomy" id="1926872"/>
    <lineage>
        <taxon>Bacteria</taxon>
        <taxon>Pseudomonadati</taxon>
        <taxon>Pseudomonadota</taxon>
        <taxon>Betaproteobacteria</taxon>
        <taxon>Burkholderiales</taxon>
        <taxon>Comamonadaceae</taxon>
        <taxon>Ramlibacter</taxon>
    </lineage>
</organism>
<evidence type="ECO:0000313" key="1">
    <source>
        <dbReference type="EMBL" id="MBL0393167.1"/>
    </source>
</evidence>
<sequence>MGVAAVAGVAVAATLCLSGCANLGYYWQTAMGHLNIMASARPVEELVAEAQTSPRLRERLLLSQRIRAYAVSELKLPDNPSYRRYADLHRNAAVWNVTAAPAYSLELKTWCFPVTGCVGYRGYYDEAKARGEASELAQEGYEVNVYPVTAYSTLGLMNWAGGDPLLNTFVNYPEGELARLIFHELAHQVVYAKNDTTFNESFATAVERLGGTRWLQTQAGEVARQEYAAFDGRRRMFRELSRGVRQRLKELYDTPGLEPDAKGLAKGRIMAQFRADYEALKARSGFDPALWRGYDRWVRDANNAYFGAQAAYDELVPAFEALFHAGGDDWQRFYDAARELSKLPKEERHRKLKEASVG</sequence>
<name>A0A937CVK4_9BURK</name>
<dbReference type="Pfam" id="PF10023">
    <property type="entry name" value="Aminopep"/>
    <property type="match status" value="1"/>
</dbReference>
<keyword evidence="2" id="KW-1185">Reference proteome</keyword>
<gene>
    <name evidence="1" type="ORF">JJ685_18655</name>
</gene>
<keyword evidence="1" id="KW-0645">Protease</keyword>
<dbReference type="RefSeq" id="WP_201675848.1">
    <property type="nucleotide sequence ID" value="NZ_JAEQNE010000004.1"/>
</dbReference>
<dbReference type="GO" id="GO:0004177">
    <property type="term" value="F:aminopeptidase activity"/>
    <property type="evidence" value="ECO:0007669"/>
    <property type="project" value="UniProtKB-KW"/>
</dbReference>